<feature type="compositionally biased region" description="Basic and acidic residues" evidence="6">
    <location>
        <begin position="122"/>
        <end position="136"/>
    </location>
</feature>
<dbReference type="InterPro" id="IPR009072">
    <property type="entry name" value="Histone-fold"/>
</dbReference>
<evidence type="ECO:0000313" key="8">
    <source>
        <dbReference type="EMBL" id="SZF04668.1"/>
    </source>
</evidence>
<evidence type="ECO:0000256" key="5">
    <source>
        <dbReference type="ARBA" id="ARBA00042096"/>
    </source>
</evidence>
<dbReference type="GO" id="GO:0008622">
    <property type="term" value="C:epsilon DNA polymerase complex"/>
    <property type="evidence" value="ECO:0007669"/>
    <property type="project" value="TreeGrafter"/>
</dbReference>
<dbReference type="SUPFAM" id="SSF47113">
    <property type="entry name" value="Histone-fold"/>
    <property type="match status" value="1"/>
</dbReference>
<evidence type="ECO:0000256" key="6">
    <source>
        <dbReference type="SAM" id="MobiDB-lite"/>
    </source>
</evidence>
<feature type="region of interest" description="Disordered" evidence="6">
    <location>
        <begin position="1"/>
        <end position="22"/>
    </location>
</feature>
<reference evidence="8 9" key="1">
    <citation type="submission" date="2017-11" db="EMBL/GenBank/DDBJ databases">
        <authorList>
            <person name="Kracher B."/>
        </authorList>
    </citation>
    <scope>NUCLEOTIDE SEQUENCE [LARGE SCALE GENOMIC DNA]</scope>
    <source>
        <strain evidence="8 9">RACE1</strain>
    </source>
</reference>
<dbReference type="PANTHER" id="PTHR46172:SF1">
    <property type="entry name" value="DNA POLYMERASE EPSILON SUBUNIT 3"/>
    <property type="match status" value="1"/>
</dbReference>
<dbReference type="InterPro" id="IPR051377">
    <property type="entry name" value="DNA_Pol-Epsilon_Subunit"/>
</dbReference>
<dbReference type="Pfam" id="PF00808">
    <property type="entry name" value="CBFD_NFYB_HMF"/>
    <property type="match status" value="1"/>
</dbReference>
<keyword evidence="3" id="KW-0539">Nucleus</keyword>
<dbReference type="PANTHER" id="PTHR46172">
    <property type="entry name" value="DNA POLYMERASE EPSILON SUBUNIT 3"/>
    <property type="match status" value="1"/>
</dbReference>
<evidence type="ECO:0000313" key="9">
    <source>
        <dbReference type="Proteomes" id="UP000275772"/>
    </source>
</evidence>
<evidence type="ECO:0000259" key="7">
    <source>
        <dbReference type="Pfam" id="PF00808"/>
    </source>
</evidence>
<evidence type="ECO:0000256" key="4">
    <source>
        <dbReference type="ARBA" id="ARBA00039775"/>
    </source>
</evidence>
<gene>
    <name evidence="8" type="ORF">BLGHR1_15466</name>
</gene>
<proteinExistence type="predicted"/>
<dbReference type="EMBL" id="UNSH01000067">
    <property type="protein sequence ID" value="SZF04668.1"/>
    <property type="molecule type" value="Genomic_DNA"/>
</dbReference>
<dbReference type="GO" id="GO:0031507">
    <property type="term" value="P:heterochromatin formation"/>
    <property type="evidence" value="ECO:0007669"/>
    <property type="project" value="TreeGrafter"/>
</dbReference>
<keyword evidence="2" id="KW-0235">DNA replication</keyword>
<organism evidence="8 9">
    <name type="scientific">Blumeria hordei</name>
    <name type="common">Barley powdery mildew</name>
    <name type="synonym">Blumeria graminis f. sp. hordei</name>
    <dbReference type="NCBI Taxonomy" id="2867405"/>
    <lineage>
        <taxon>Eukaryota</taxon>
        <taxon>Fungi</taxon>
        <taxon>Dikarya</taxon>
        <taxon>Ascomycota</taxon>
        <taxon>Pezizomycotina</taxon>
        <taxon>Leotiomycetes</taxon>
        <taxon>Erysiphales</taxon>
        <taxon>Erysiphaceae</taxon>
        <taxon>Blumeria</taxon>
    </lineage>
</organism>
<feature type="compositionally biased region" description="Acidic residues" evidence="6">
    <location>
        <begin position="160"/>
        <end position="194"/>
    </location>
</feature>
<sequence length="218" mass="23819">MPPRKNEVPMTSAADENVSTKEASTAVNIEDLNLPKSIVTRLAKGVLPANTQIQSNAMLALTKSATIFISYIASQANENAATANRKTVTPNDVLAAIDDSEFSDWRPRLETELQKYTEMIGQRKEKLQSKEGDGSPRAKRLKRDGKDDEVFAGDKQEVSVSDEETSAQVDDNVDEDEDDADEDHETDDQGETEELLETEAAVLPELGDEAMDNGGDSD</sequence>
<name>A0A383UYJ5_BLUHO</name>
<dbReference type="InterPro" id="IPR003958">
    <property type="entry name" value="CBFA_NFYB_domain"/>
</dbReference>
<dbReference type="GO" id="GO:0008623">
    <property type="term" value="C:CHRAC"/>
    <property type="evidence" value="ECO:0007669"/>
    <property type="project" value="TreeGrafter"/>
</dbReference>
<dbReference type="CDD" id="cd22928">
    <property type="entry name" value="HFD_POLE3_DPB4"/>
    <property type="match status" value="1"/>
</dbReference>
<dbReference type="GO" id="GO:0031490">
    <property type="term" value="F:chromatin DNA binding"/>
    <property type="evidence" value="ECO:0007669"/>
    <property type="project" value="TreeGrafter"/>
</dbReference>
<dbReference type="VEuPathDB" id="FungiDB:BLGHR1_15466"/>
<evidence type="ECO:0000256" key="1">
    <source>
        <dbReference type="ARBA" id="ARBA00004123"/>
    </source>
</evidence>
<evidence type="ECO:0000256" key="2">
    <source>
        <dbReference type="ARBA" id="ARBA00022705"/>
    </source>
</evidence>
<feature type="compositionally biased region" description="Basic and acidic residues" evidence="6">
    <location>
        <begin position="144"/>
        <end position="157"/>
    </location>
</feature>
<accession>A0A383UYJ5</accession>
<dbReference type="GO" id="GO:0006974">
    <property type="term" value="P:DNA damage response"/>
    <property type="evidence" value="ECO:0007669"/>
    <property type="project" value="TreeGrafter"/>
</dbReference>
<dbReference type="Gene3D" id="1.10.20.10">
    <property type="entry name" value="Histone, subunit A"/>
    <property type="match status" value="1"/>
</dbReference>
<dbReference type="Proteomes" id="UP000275772">
    <property type="component" value="Unassembled WGS sequence"/>
</dbReference>
<comment type="subcellular location">
    <subcellularLocation>
        <location evidence="1">Nucleus</location>
    </subcellularLocation>
</comment>
<evidence type="ECO:0000256" key="3">
    <source>
        <dbReference type="ARBA" id="ARBA00023242"/>
    </source>
</evidence>
<dbReference type="GO" id="GO:0046982">
    <property type="term" value="F:protein heterodimerization activity"/>
    <property type="evidence" value="ECO:0007669"/>
    <property type="project" value="InterPro"/>
</dbReference>
<feature type="region of interest" description="Disordered" evidence="6">
    <location>
        <begin position="122"/>
        <end position="194"/>
    </location>
</feature>
<feature type="domain" description="Transcription factor CBF/NF-Y/archaeal histone" evidence="7">
    <location>
        <begin position="33"/>
        <end position="97"/>
    </location>
</feature>
<dbReference type="AlphaFoldDB" id="A0A383UYJ5"/>
<dbReference type="GO" id="GO:0006272">
    <property type="term" value="P:leading strand elongation"/>
    <property type="evidence" value="ECO:0007669"/>
    <property type="project" value="TreeGrafter"/>
</dbReference>
<protein>
    <recommendedName>
        <fullName evidence="4">DNA polymerase epsilon subunit D</fullName>
    </recommendedName>
    <alternativeName>
        <fullName evidence="5">DNA polymerase II subunit D</fullName>
    </alternativeName>
</protein>